<proteinExistence type="predicted"/>
<dbReference type="EMBL" id="SNYA01000008">
    <property type="protein sequence ID" value="TDP89788.1"/>
    <property type="molecule type" value="Genomic_DNA"/>
</dbReference>
<organism evidence="1 2">
    <name type="scientific">Leucobacter luti</name>
    <dbReference type="NCBI Taxonomy" id="340320"/>
    <lineage>
        <taxon>Bacteria</taxon>
        <taxon>Bacillati</taxon>
        <taxon>Actinomycetota</taxon>
        <taxon>Actinomycetes</taxon>
        <taxon>Micrococcales</taxon>
        <taxon>Microbacteriaceae</taxon>
        <taxon>Leucobacter</taxon>
    </lineage>
</organism>
<sequence>MFQNYDIEELAWEHAEAHLEARGILPEGGATDALCSYLSGNPNGWRVEPDEWCEEAEDACSQKGDCLHDRLSYLDIIECEGERCYEEMTNFIDSLFKASVEDLVL</sequence>
<name>A0A4V3CXC8_9MICO</name>
<gene>
    <name evidence="1" type="ORF">EDF62_3085</name>
</gene>
<dbReference type="AlphaFoldDB" id="A0A4V3CXC8"/>
<evidence type="ECO:0000313" key="2">
    <source>
        <dbReference type="Proteomes" id="UP000295601"/>
    </source>
</evidence>
<dbReference type="Proteomes" id="UP000295601">
    <property type="component" value="Unassembled WGS sequence"/>
</dbReference>
<reference evidence="1 2" key="1">
    <citation type="submission" date="2019-03" db="EMBL/GenBank/DDBJ databases">
        <title>Genomic analyses of the natural microbiome of Caenorhabditis elegans.</title>
        <authorList>
            <person name="Samuel B."/>
        </authorList>
    </citation>
    <scope>NUCLEOTIDE SEQUENCE [LARGE SCALE GENOMIC DNA]</scope>
    <source>
        <strain evidence="1 2">JUb18</strain>
    </source>
</reference>
<keyword evidence="2" id="KW-1185">Reference proteome</keyword>
<comment type="caution">
    <text evidence="1">The sequence shown here is derived from an EMBL/GenBank/DDBJ whole genome shotgun (WGS) entry which is preliminary data.</text>
</comment>
<protein>
    <submittedName>
        <fullName evidence="1">Uncharacterized protein</fullName>
    </submittedName>
</protein>
<dbReference type="RefSeq" id="WP_133617639.1">
    <property type="nucleotide sequence ID" value="NZ_SNYA01000008.1"/>
</dbReference>
<evidence type="ECO:0000313" key="1">
    <source>
        <dbReference type="EMBL" id="TDP89788.1"/>
    </source>
</evidence>
<accession>A0A4V3CXC8</accession>